<feature type="non-terminal residue" evidence="2">
    <location>
        <position position="1"/>
    </location>
</feature>
<evidence type="ECO:0000313" key="2">
    <source>
        <dbReference type="EMBL" id="VEN59082.1"/>
    </source>
</evidence>
<keyword evidence="3" id="KW-1185">Reference proteome</keyword>
<protein>
    <submittedName>
        <fullName evidence="2">Uncharacterized protein</fullName>
    </submittedName>
</protein>
<proteinExistence type="predicted"/>
<name>A0A653DFU5_CALMS</name>
<dbReference type="AlphaFoldDB" id="A0A653DFU5"/>
<dbReference type="OrthoDB" id="6281275at2759"/>
<dbReference type="PANTHER" id="PTHR47027:SF8">
    <property type="entry name" value="RIBONUCLEASE H"/>
    <property type="match status" value="1"/>
</dbReference>
<organism evidence="2 3">
    <name type="scientific">Callosobruchus maculatus</name>
    <name type="common">Southern cowpea weevil</name>
    <name type="synonym">Pulse bruchid</name>
    <dbReference type="NCBI Taxonomy" id="64391"/>
    <lineage>
        <taxon>Eukaryota</taxon>
        <taxon>Metazoa</taxon>
        <taxon>Ecdysozoa</taxon>
        <taxon>Arthropoda</taxon>
        <taxon>Hexapoda</taxon>
        <taxon>Insecta</taxon>
        <taxon>Pterygota</taxon>
        <taxon>Neoptera</taxon>
        <taxon>Endopterygota</taxon>
        <taxon>Coleoptera</taxon>
        <taxon>Polyphaga</taxon>
        <taxon>Cucujiformia</taxon>
        <taxon>Chrysomeloidea</taxon>
        <taxon>Chrysomelidae</taxon>
        <taxon>Bruchinae</taxon>
        <taxon>Bruchini</taxon>
        <taxon>Callosobruchus</taxon>
    </lineage>
</organism>
<feature type="region of interest" description="Disordered" evidence="1">
    <location>
        <begin position="157"/>
        <end position="384"/>
    </location>
</feature>
<dbReference type="Proteomes" id="UP000410492">
    <property type="component" value="Unassembled WGS sequence"/>
</dbReference>
<feature type="compositionally biased region" description="Basic and acidic residues" evidence="1">
    <location>
        <begin position="261"/>
        <end position="271"/>
    </location>
</feature>
<gene>
    <name evidence="2" type="ORF">CALMAC_LOCUS17234</name>
</gene>
<feature type="compositionally biased region" description="Basic and acidic residues" evidence="1">
    <location>
        <begin position="360"/>
        <end position="375"/>
    </location>
</feature>
<feature type="compositionally biased region" description="Basic and acidic residues" evidence="1">
    <location>
        <begin position="280"/>
        <end position="337"/>
    </location>
</feature>
<dbReference type="EMBL" id="CAACVG010011883">
    <property type="protein sequence ID" value="VEN59082.1"/>
    <property type="molecule type" value="Genomic_DNA"/>
</dbReference>
<sequence length="432" mass="49828">ARVAMTKLTKIWRDHNITKATKMSLVQSLVFSIFLYVSETWTVKKADRARIDAFGMWTWRRMLRIPYTAHRTIVSILDELDNPKRLSSIVPMRMHRFFGHIHRSGNMEKLVVQGHAPSGRRRGRSPTRWMDTTKQLLDMKPLLSTMTKLFDEKLKEKHSHSTIASDDIPYVDESPEKLPASKKCPHSDKENIPELYRNPSLHKNQTKPPHRKEEKDSSEKEKEEDTMAAEDVPDNDRHITKLSVMGSNKMNSHSATGSKVRRSESLNKPERTSPMNGKLKRSESLNKSGEKLKRSDSLSKTEKTESNINKRRELAMSNKRFKDSTKNKRKNGMPDRSIKRRHTVGGTKDPDKVTWLMDNKNQEEATAESEKEKNLRTSSPDLSSTRRDRFLFEINLIGPENMVVALRQHLIGARPQSFPESTVFKVPLESHV</sequence>
<reference evidence="2 3" key="1">
    <citation type="submission" date="2019-01" db="EMBL/GenBank/DDBJ databases">
        <authorList>
            <person name="Sayadi A."/>
        </authorList>
    </citation>
    <scope>NUCLEOTIDE SEQUENCE [LARGE SCALE GENOMIC DNA]</scope>
</reference>
<evidence type="ECO:0000313" key="3">
    <source>
        <dbReference type="Proteomes" id="UP000410492"/>
    </source>
</evidence>
<feature type="compositionally biased region" description="Polar residues" evidence="1">
    <location>
        <begin position="245"/>
        <end position="257"/>
    </location>
</feature>
<evidence type="ECO:0000256" key="1">
    <source>
        <dbReference type="SAM" id="MobiDB-lite"/>
    </source>
</evidence>
<feature type="compositionally biased region" description="Basic and acidic residues" evidence="1">
    <location>
        <begin position="211"/>
        <end position="225"/>
    </location>
</feature>
<dbReference type="PANTHER" id="PTHR47027">
    <property type="entry name" value="REVERSE TRANSCRIPTASE DOMAIN-CONTAINING PROTEIN"/>
    <property type="match status" value="1"/>
</dbReference>
<accession>A0A653DFU5</accession>